<keyword evidence="2" id="KW-0547">Nucleotide-binding</keyword>
<protein>
    <submittedName>
        <fullName evidence="5">Branched-chain amino acid transport system ATP-binding protein</fullName>
    </submittedName>
</protein>
<dbReference type="SMART" id="SM00382">
    <property type="entry name" value="AAA"/>
    <property type="match status" value="1"/>
</dbReference>
<keyword evidence="1" id="KW-0813">Transport</keyword>
<evidence type="ECO:0000256" key="2">
    <source>
        <dbReference type="ARBA" id="ARBA00022741"/>
    </source>
</evidence>
<sequence>MLELRGTGRAYGALKAVDDVDLTVHAGARHALIGPNGAGKSTLLHLAAGNLRPTAGRVLLAGRDVTRHGPARRARLGVGRTFQTPALIGSADCLTNVALAAWPAQTFRARWLRRDHAPHLARLDALGLADDAATPAAALSHGRRRLLELAVALAASPRLLLLDEPAAGLTDDDVGLLLTALGTIGAEVAVLLVEHHQELVRAFAGTVTVLHQGAVVTTGTPAEVAADPRVREIYQGALGAA</sequence>
<dbReference type="InterPro" id="IPR027417">
    <property type="entry name" value="P-loop_NTPase"/>
</dbReference>
<dbReference type="GO" id="GO:0005524">
    <property type="term" value="F:ATP binding"/>
    <property type="evidence" value="ECO:0007669"/>
    <property type="project" value="UniProtKB-KW"/>
</dbReference>
<evidence type="ECO:0000259" key="4">
    <source>
        <dbReference type="PROSITE" id="PS50893"/>
    </source>
</evidence>
<evidence type="ECO:0000313" key="5">
    <source>
        <dbReference type="EMBL" id="MBB6037291.1"/>
    </source>
</evidence>
<evidence type="ECO:0000256" key="1">
    <source>
        <dbReference type="ARBA" id="ARBA00022448"/>
    </source>
</evidence>
<dbReference type="PROSITE" id="PS50893">
    <property type="entry name" value="ABC_TRANSPORTER_2"/>
    <property type="match status" value="1"/>
</dbReference>
<feature type="domain" description="ABC transporter" evidence="4">
    <location>
        <begin position="2"/>
        <end position="237"/>
    </location>
</feature>
<dbReference type="InterPro" id="IPR003593">
    <property type="entry name" value="AAA+_ATPase"/>
</dbReference>
<dbReference type="AlphaFoldDB" id="A0A841FIY6"/>
<keyword evidence="3 5" id="KW-0067">ATP-binding</keyword>
<dbReference type="GO" id="GO:0016887">
    <property type="term" value="F:ATP hydrolysis activity"/>
    <property type="evidence" value="ECO:0007669"/>
    <property type="project" value="InterPro"/>
</dbReference>
<proteinExistence type="predicted"/>
<keyword evidence="6" id="KW-1185">Reference proteome</keyword>
<dbReference type="PANTHER" id="PTHR45772:SF2">
    <property type="entry name" value="ABC TRANSPORTER ATP-BINDING PROTEIN"/>
    <property type="match status" value="1"/>
</dbReference>
<organism evidence="5 6">
    <name type="scientific">Phytomonospora endophytica</name>
    <dbReference type="NCBI Taxonomy" id="714109"/>
    <lineage>
        <taxon>Bacteria</taxon>
        <taxon>Bacillati</taxon>
        <taxon>Actinomycetota</taxon>
        <taxon>Actinomycetes</taxon>
        <taxon>Micromonosporales</taxon>
        <taxon>Micromonosporaceae</taxon>
        <taxon>Phytomonospora</taxon>
    </lineage>
</organism>
<dbReference type="Gene3D" id="3.40.50.300">
    <property type="entry name" value="P-loop containing nucleotide triphosphate hydrolases"/>
    <property type="match status" value="1"/>
</dbReference>
<dbReference type="GO" id="GO:0005886">
    <property type="term" value="C:plasma membrane"/>
    <property type="evidence" value="ECO:0007669"/>
    <property type="project" value="TreeGrafter"/>
</dbReference>
<evidence type="ECO:0000313" key="6">
    <source>
        <dbReference type="Proteomes" id="UP000548476"/>
    </source>
</evidence>
<accession>A0A841FIY6</accession>
<dbReference type="InterPro" id="IPR051120">
    <property type="entry name" value="ABC_AA/LPS_Transport"/>
</dbReference>
<dbReference type="Pfam" id="PF00005">
    <property type="entry name" value="ABC_tran"/>
    <property type="match status" value="1"/>
</dbReference>
<dbReference type="PANTHER" id="PTHR45772">
    <property type="entry name" value="CONSERVED COMPONENT OF ABC TRANSPORTER FOR NATURAL AMINO ACIDS-RELATED"/>
    <property type="match status" value="1"/>
</dbReference>
<dbReference type="InterPro" id="IPR003439">
    <property type="entry name" value="ABC_transporter-like_ATP-bd"/>
</dbReference>
<dbReference type="Proteomes" id="UP000548476">
    <property type="component" value="Unassembled WGS sequence"/>
</dbReference>
<name>A0A841FIY6_9ACTN</name>
<dbReference type="EMBL" id="JACHGT010000012">
    <property type="protein sequence ID" value="MBB6037291.1"/>
    <property type="molecule type" value="Genomic_DNA"/>
</dbReference>
<comment type="caution">
    <text evidence="5">The sequence shown here is derived from an EMBL/GenBank/DDBJ whole genome shotgun (WGS) entry which is preliminary data.</text>
</comment>
<evidence type="ECO:0000256" key="3">
    <source>
        <dbReference type="ARBA" id="ARBA00022840"/>
    </source>
</evidence>
<gene>
    <name evidence="5" type="ORF">HNR73_005167</name>
</gene>
<reference evidence="5 6" key="1">
    <citation type="submission" date="2020-08" db="EMBL/GenBank/DDBJ databases">
        <title>Genomic Encyclopedia of Type Strains, Phase IV (KMG-IV): sequencing the most valuable type-strain genomes for metagenomic binning, comparative biology and taxonomic classification.</title>
        <authorList>
            <person name="Goeker M."/>
        </authorList>
    </citation>
    <scope>NUCLEOTIDE SEQUENCE [LARGE SCALE GENOMIC DNA]</scope>
    <source>
        <strain evidence="5 6">YIM 65646</strain>
    </source>
</reference>
<dbReference type="SUPFAM" id="SSF52540">
    <property type="entry name" value="P-loop containing nucleoside triphosphate hydrolases"/>
    <property type="match status" value="1"/>
</dbReference>
<dbReference type="RefSeq" id="WP_203686803.1">
    <property type="nucleotide sequence ID" value="NZ_BONT01000081.1"/>
</dbReference>